<proteinExistence type="predicted"/>
<dbReference type="InterPro" id="IPR021136">
    <property type="entry name" value="Flagellar_hook_control-like_C"/>
</dbReference>
<dbReference type="InterPro" id="IPR038610">
    <property type="entry name" value="FliK-like_C_sf"/>
</dbReference>
<sequence>MNTPTHITVTNPQVSNQTTDSGKTALPILPPEVLAAKNIQFSKDSVTLDVFMNKHWQTIRLGTTETFTNVEKIASANIQLSADGKSLTIIPNNTTLTIKQPAQLQRFLNFINTQSDIQNSPLSLQVVLQPTPKLVIEKFNASIAINKHVAQLLADEPLIKGMIETDSKGTRLNIINRFADIVHSQPLNQAKLTQLLASNLTSAQLHAMPKFAVLSPNSFKDSLTINLSHRQLSELPTIPTKVNITHQADKLLIKTAYHTMTVSLKNSFSKPFNEMLSLQQSQGLINPSPSKQHPLSTINSPIQSWLKSSFADFKTRILDAVKYFESKPFTTSVSSSQKPEFTGNAQQKWLTPMQKIDMTQLKNVSNLAPPLMQFTQQIKSSVSMWQQQPLAAHALSPLVTPFSSSPTNAATFGQSLQPLEKLLLATVLKHSPNTSIEQKDATNQIVSSQLNTITSKLTDQGTDLNRLVNQAFNRMLSDSNLHPATIQREILSTIKPTQLQSDILQSSFNRGVEQLSLSILAAPIINQNPSAVSINNQTGLEALLQVLLPTFKVGNSANKLLEQLQQPQVQALAGELTQIKNTLSQVQTPAISQQPDTNALVQFLLPMKLPPEAAQTEISLGQYKKPNNDKLADKNVWFVRLNFDYAELGKLQITAELMDKALDCQLLASTQAVSALAHPHLDNLRSKLAKQGLQVGELKLKRADDNHQAFYQSHAIINIKV</sequence>
<accession>A0A9W4QSZ3</accession>
<feature type="region of interest" description="Disordered" evidence="1">
    <location>
        <begin position="1"/>
        <end position="22"/>
    </location>
</feature>
<comment type="caution">
    <text evidence="3">The sequence shown here is derived from an EMBL/GenBank/DDBJ whole genome shotgun (WGS) entry which is preliminary data.</text>
</comment>
<evidence type="ECO:0000313" key="3">
    <source>
        <dbReference type="EMBL" id="CAH9051607.1"/>
    </source>
</evidence>
<dbReference type="Proteomes" id="UP001152447">
    <property type="component" value="Unassembled WGS sequence"/>
</dbReference>
<evidence type="ECO:0000256" key="1">
    <source>
        <dbReference type="SAM" id="MobiDB-lite"/>
    </source>
</evidence>
<gene>
    <name evidence="3" type="ORF">PSEHALCIP103_00438</name>
</gene>
<dbReference type="AlphaFoldDB" id="A0A9W4QSZ3"/>
<dbReference type="Pfam" id="PF02120">
    <property type="entry name" value="Flg_hook"/>
    <property type="match status" value="1"/>
</dbReference>
<evidence type="ECO:0000259" key="2">
    <source>
        <dbReference type="Pfam" id="PF02120"/>
    </source>
</evidence>
<name>A0A9W4QSZ3_PSEHA</name>
<keyword evidence="4" id="KW-1185">Reference proteome</keyword>
<reference evidence="3" key="1">
    <citation type="submission" date="2022-07" db="EMBL/GenBank/DDBJ databases">
        <authorList>
            <person name="Criscuolo A."/>
        </authorList>
    </citation>
    <scope>NUCLEOTIDE SEQUENCE</scope>
    <source>
        <strain evidence="3">CIP103197</strain>
    </source>
</reference>
<dbReference type="Gene3D" id="3.30.750.140">
    <property type="match status" value="1"/>
</dbReference>
<organism evidence="3 4">
    <name type="scientific">Pseudoalteromonas haloplanktis</name>
    <name type="common">Alteromonas haloplanktis</name>
    <dbReference type="NCBI Taxonomy" id="228"/>
    <lineage>
        <taxon>Bacteria</taxon>
        <taxon>Pseudomonadati</taxon>
        <taxon>Pseudomonadota</taxon>
        <taxon>Gammaproteobacteria</taxon>
        <taxon>Alteromonadales</taxon>
        <taxon>Pseudoalteromonadaceae</taxon>
        <taxon>Pseudoalteromonas</taxon>
    </lineage>
</organism>
<dbReference type="EMBL" id="CAMAPB010000003">
    <property type="protein sequence ID" value="CAH9051607.1"/>
    <property type="molecule type" value="Genomic_DNA"/>
</dbReference>
<evidence type="ECO:0000313" key="4">
    <source>
        <dbReference type="Proteomes" id="UP001152447"/>
    </source>
</evidence>
<protein>
    <recommendedName>
        <fullName evidence="2">Flagellar hook-length control protein-like C-terminal domain-containing protein</fullName>
    </recommendedName>
</protein>
<dbReference type="RefSeq" id="WP_138563556.1">
    <property type="nucleotide sequence ID" value="NZ_CAMAPB010000003.1"/>
</dbReference>
<feature type="domain" description="Flagellar hook-length control protein-like C-terminal" evidence="2">
    <location>
        <begin position="631"/>
        <end position="708"/>
    </location>
</feature>